<keyword evidence="3" id="KW-1185">Reference proteome</keyword>
<dbReference type="STRING" id="500610.SAMN02799615_00909"/>
<accession>A0A1I2A3A0</accession>
<proteinExistence type="predicted"/>
<keyword evidence="1" id="KW-0472">Membrane</keyword>
<dbReference type="RefSeq" id="WP_026636512.1">
    <property type="nucleotide sequence ID" value="NZ_FONH01000002.1"/>
</dbReference>
<keyword evidence="1" id="KW-1133">Transmembrane helix</keyword>
<dbReference type="AlphaFoldDB" id="A0A1I2A3A0"/>
<protein>
    <submittedName>
        <fullName evidence="2">Uncharacterized protein</fullName>
    </submittedName>
</protein>
<evidence type="ECO:0000313" key="2">
    <source>
        <dbReference type="EMBL" id="SFE38422.1"/>
    </source>
</evidence>
<name>A0A1I2A3A0_9GAMM</name>
<evidence type="ECO:0000313" key="3">
    <source>
        <dbReference type="Proteomes" id="UP000199477"/>
    </source>
</evidence>
<dbReference type="Proteomes" id="UP000199477">
    <property type="component" value="Unassembled WGS sequence"/>
</dbReference>
<evidence type="ECO:0000256" key="1">
    <source>
        <dbReference type="SAM" id="Phobius"/>
    </source>
</evidence>
<feature type="transmembrane region" description="Helical" evidence="1">
    <location>
        <begin position="20"/>
        <end position="39"/>
    </location>
</feature>
<reference evidence="3" key="1">
    <citation type="submission" date="2016-10" db="EMBL/GenBank/DDBJ databases">
        <authorList>
            <person name="Varghese N."/>
            <person name="Submissions S."/>
        </authorList>
    </citation>
    <scope>NUCLEOTIDE SEQUENCE [LARGE SCALE GENOMIC DNA]</scope>
    <source>
        <strain evidence="3">UNC178MFTsu3.1</strain>
    </source>
</reference>
<keyword evidence="1" id="KW-0812">Transmembrane</keyword>
<dbReference type="EMBL" id="FONH01000002">
    <property type="protein sequence ID" value="SFE38422.1"/>
    <property type="molecule type" value="Genomic_DNA"/>
</dbReference>
<sequence>MAGVLVPHGHYGGAVPDWMMVGGILIFVLVWISNIRDAWIEANATARFRAVIARVQVLATMAWRRLF</sequence>
<organism evidence="2 3">
    <name type="scientific">Dyella marensis</name>
    <dbReference type="NCBI Taxonomy" id="500610"/>
    <lineage>
        <taxon>Bacteria</taxon>
        <taxon>Pseudomonadati</taxon>
        <taxon>Pseudomonadota</taxon>
        <taxon>Gammaproteobacteria</taxon>
        <taxon>Lysobacterales</taxon>
        <taxon>Rhodanobacteraceae</taxon>
        <taxon>Dyella</taxon>
    </lineage>
</organism>
<gene>
    <name evidence="2" type="ORF">SAMN02799615_00909</name>
</gene>